<reference evidence="10" key="1">
    <citation type="journal article" date="2024" name="Gigascience">
        <title>Chromosome-level genome of the poultry shaft louse Menopon gallinae provides insight into the host-switching and adaptive evolution of parasitic lice.</title>
        <authorList>
            <person name="Xu Y."/>
            <person name="Ma L."/>
            <person name="Liu S."/>
            <person name="Liang Y."/>
            <person name="Liu Q."/>
            <person name="He Z."/>
            <person name="Tian L."/>
            <person name="Duan Y."/>
            <person name="Cai W."/>
            <person name="Li H."/>
            <person name="Song F."/>
        </authorList>
    </citation>
    <scope>NUCLEOTIDE SEQUENCE</scope>
    <source>
        <strain evidence="10">Cailab_2023a</strain>
    </source>
</reference>
<dbReference type="AlphaFoldDB" id="A0AAW2H6S5"/>
<protein>
    <recommendedName>
        <fullName evidence="5">mannose-6-phosphate isomerase</fullName>
        <ecNumber evidence="5">5.3.1.8</ecNumber>
    </recommendedName>
</protein>
<dbReference type="Gene3D" id="1.10.441.10">
    <property type="entry name" value="Phosphomannose Isomerase, domain 2"/>
    <property type="match status" value="1"/>
</dbReference>
<evidence type="ECO:0000256" key="4">
    <source>
        <dbReference type="ARBA" id="ARBA00010772"/>
    </source>
</evidence>
<comment type="catalytic activity">
    <reaction evidence="1">
        <text>D-mannose 6-phosphate = D-fructose 6-phosphate</text>
        <dbReference type="Rhea" id="RHEA:12356"/>
        <dbReference type="ChEBI" id="CHEBI:58735"/>
        <dbReference type="ChEBI" id="CHEBI:61527"/>
        <dbReference type="EC" id="5.3.1.8"/>
    </reaction>
</comment>
<evidence type="ECO:0000256" key="3">
    <source>
        <dbReference type="ARBA" id="ARBA00004666"/>
    </source>
</evidence>
<dbReference type="InterPro" id="IPR011051">
    <property type="entry name" value="RmlC_Cupin_sf"/>
</dbReference>
<dbReference type="Pfam" id="PF02639">
    <property type="entry name" value="DUF188"/>
    <property type="match status" value="1"/>
</dbReference>
<evidence type="ECO:0000256" key="8">
    <source>
        <dbReference type="ARBA" id="ARBA00023235"/>
    </source>
</evidence>
<evidence type="ECO:0000259" key="9">
    <source>
        <dbReference type="Pfam" id="PF20511"/>
    </source>
</evidence>
<keyword evidence="6" id="KW-0479">Metal-binding</keyword>
<comment type="pathway">
    <text evidence="3">Nucleotide-sugar biosynthesis; GDP-alpha-D-mannose biosynthesis; alpha-D-mannose 1-phosphate from D-fructose 6-phosphate: step 1/2.</text>
</comment>
<evidence type="ECO:0000256" key="2">
    <source>
        <dbReference type="ARBA" id="ARBA00001947"/>
    </source>
</evidence>
<dbReference type="EMBL" id="JARGDH010000043">
    <property type="protein sequence ID" value="KAL0264004.1"/>
    <property type="molecule type" value="Genomic_DNA"/>
</dbReference>
<evidence type="ECO:0000256" key="5">
    <source>
        <dbReference type="ARBA" id="ARBA00011956"/>
    </source>
</evidence>
<organism evidence="10">
    <name type="scientific">Menopon gallinae</name>
    <name type="common">poultry shaft louse</name>
    <dbReference type="NCBI Taxonomy" id="328185"/>
    <lineage>
        <taxon>Eukaryota</taxon>
        <taxon>Metazoa</taxon>
        <taxon>Ecdysozoa</taxon>
        <taxon>Arthropoda</taxon>
        <taxon>Hexapoda</taxon>
        <taxon>Insecta</taxon>
        <taxon>Pterygota</taxon>
        <taxon>Neoptera</taxon>
        <taxon>Paraneoptera</taxon>
        <taxon>Psocodea</taxon>
        <taxon>Troctomorpha</taxon>
        <taxon>Phthiraptera</taxon>
        <taxon>Amblycera</taxon>
        <taxon>Menoponidae</taxon>
        <taxon>Menopon</taxon>
    </lineage>
</organism>
<evidence type="ECO:0000256" key="7">
    <source>
        <dbReference type="ARBA" id="ARBA00022833"/>
    </source>
</evidence>
<dbReference type="EC" id="5.3.1.8" evidence="5"/>
<evidence type="ECO:0000256" key="1">
    <source>
        <dbReference type="ARBA" id="ARBA00000757"/>
    </source>
</evidence>
<gene>
    <name evidence="10" type="ORF">PYX00_011228</name>
</gene>
<dbReference type="GO" id="GO:0004476">
    <property type="term" value="F:mannose-6-phosphate isomerase activity"/>
    <property type="evidence" value="ECO:0007669"/>
    <property type="project" value="UniProtKB-EC"/>
</dbReference>
<dbReference type="GO" id="GO:0005829">
    <property type="term" value="C:cytosol"/>
    <property type="evidence" value="ECO:0007669"/>
    <property type="project" value="TreeGrafter"/>
</dbReference>
<dbReference type="Pfam" id="PF20511">
    <property type="entry name" value="PMI_typeI_cat"/>
    <property type="match status" value="1"/>
</dbReference>
<dbReference type="CDD" id="cd07011">
    <property type="entry name" value="cupin_PMI_type_I_N"/>
    <property type="match status" value="1"/>
</dbReference>
<comment type="caution">
    <text evidence="10">The sequence shown here is derived from an EMBL/GenBank/DDBJ whole genome shotgun (WGS) entry which is preliminary data.</text>
</comment>
<keyword evidence="8" id="KW-0413">Isomerase</keyword>
<accession>A0AAW2H6S5</accession>
<dbReference type="PRINTS" id="PR00714">
    <property type="entry name" value="MAN6PISMRASE"/>
</dbReference>
<dbReference type="GO" id="GO:0005975">
    <property type="term" value="P:carbohydrate metabolic process"/>
    <property type="evidence" value="ECO:0007669"/>
    <property type="project" value="InterPro"/>
</dbReference>
<dbReference type="SUPFAM" id="SSF51182">
    <property type="entry name" value="RmlC-like cupins"/>
    <property type="match status" value="1"/>
</dbReference>
<proteinExistence type="inferred from homology"/>
<dbReference type="InterPro" id="IPR014710">
    <property type="entry name" value="RmlC-like_jellyroll"/>
</dbReference>
<dbReference type="InterPro" id="IPR016305">
    <property type="entry name" value="Mannose-6-P_Isomerase"/>
</dbReference>
<dbReference type="PANTHER" id="PTHR10309">
    <property type="entry name" value="MANNOSE-6-PHOSPHATE ISOMERASE"/>
    <property type="match status" value="1"/>
</dbReference>
<feature type="domain" description="Phosphomannose isomerase type I catalytic" evidence="9">
    <location>
        <begin position="5"/>
        <end position="146"/>
    </location>
</feature>
<dbReference type="InterPro" id="IPR046457">
    <property type="entry name" value="PMI_typeI_cat"/>
</dbReference>
<dbReference type="InterPro" id="IPR003791">
    <property type="entry name" value="UPF0178"/>
</dbReference>
<comment type="similarity">
    <text evidence="4">Belongs to the mannose-6-phosphate isomerase type 1 family.</text>
</comment>
<evidence type="ECO:0000313" key="10">
    <source>
        <dbReference type="EMBL" id="KAL0264004.1"/>
    </source>
</evidence>
<dbReference type="PANTHER" id="PTHR10309:SF0">
    <property type="entry name" value="MANNOSE-6-PHOSPHATE ISOMERASE"/>
    <property type="match status" value="1"/>
</dbReference>
<dbReference type="NCBIfam" id="TIGR00218">
    <property type="entry name" value="manA"/>
    <property type="match status" value="1"/>
</dbReference>
<evidence type="ECO:0000256" key="6">
    <source>
        <dbReference type="ARBA" id="ARBA00022723"/>
    </source>
</evidence>
<comment type="cofactor">
    <cofactor evidence="2">
        <name>Zn(2+)</name>
        <dbReference type="ChEBI" id="CHEBI:29105"/>
    </cofactor>
</comment>
<sequence>MRHLYYLNPAIKNYEWGSPDIIPQLCHLPKTNQPIAELWMGDHPAGMATLLKGETLSSFLNSEPSQFISLKAHKDKLDFLFKVLAVQKPLSLQVHPKQEQAVRGFIREEKQKIPRFASQRIYKDSSAKAEMLYALSDFSALTGVRPLQSLVKNFSLLAKHTFWKDQLDFIQQSKYTSKALRRFCELLYYYQPLEKLIKETLALLKNQEGELNWITRLYEQFGVDMAVFAPLWMNVIHLEKGEAIFLPSTCMHAYLQGFALELMTNSDNVIRLGLTSKHKDEREFMQIADFTSRPVEKILPISHDRAVEVYAPKEVDFSLISVKLVKNKAVELDSPCKTPLSSLIDMADFQFILTPDADAYLLENATWQDLLITRDLPLTKELMLKGFTCLNDKGKSYSHQELDQRLEQREWNYTLSKAGVDNYSRLKYSAKDKTTFAKALDSWLVRHWLRKV</sequence>
<dbReference type="InterPro" id="IPR001250">
    <property type="entry name" value="Man6P_Isoase-1"/>
</dbReference>
<keyword evidence="7" id="KW-0862">Zinc</keyword>
<dbReference type="Gene3D" id="2.60.120.10">
    <property type="entry name" value="Jelly Rolls"/>
    <property type="match status" value="2"/>
</dbReference>
<dbReference type="GO" id="GO:0008270">
    <property type="term" value="F:zinc ion binding"/>
    <property type="evidence" value="ECO:0007669"/>
    <property type="project" value="InterPro"/>
</dbReference>
<name>A0AAW2H6S5_9NEOP</name>
<dbReference type="GO" id="GO:0009298">
    <property type="term" value="P:GDP-mannose biosynthetic process"/>
    <property type="evidence" value="ECO:0007669"/>
    <property type="project" value="InterPro"/>
</dbReference>